<gene>
    <name evidence="2" type="ORF">ARALYDRAFT_906344</name>
</gene>
<dbReference type="Proteomes" id="UP000008694">
    <property type="component" value="Unassembled WGS sequence"/>
</dbReference>
<evidence type="ECO:0000313" key="3">
    <source>
        <dbReference type="Proteomes" id="UP000008694"/>
    </source>
</evidence>
<keyword evidence="3" id="KW-1185">Reference proteome</keyword>
<evidence type="ECO:0000313" key="2">
    <source>
        <dbReference type="EMBL" id="EFH52276.1"/>
    </source>
</evidence>
<accession>D7LT37</accession>
<name>D7LT37_ARALL</name>
<dbReference type="HOGENOM" id="CLU_2999181_0_0_1"/>
<organism evidence="3">
    <name type="scientific">Arabidopsis lyrata subsp. lyrata</name>
    <name type="common">Lyre-leaved rock-cress</name>
    <dbReference type="NCBI Taxonomy" id="81972"/>
    <lineage>
        <taxon>Eukaryota</taxon>
        <taxon>Viridiplantae</taxon>
        <taxon>Streptophyta</taxon>
        <taxon>Embryophyta</taxon>
        <taxon>Tracheophyta</taxon>
        <taxon>Spermatophyta</taxon>
        <taxon>Magnoliopsida</taxon>
        <taxon>eudicotyledons</taxon>
        <taxon>Gunneridae</taxon>
        <taxon>Pentapetalae</taxon>
        <taxon>rosids</taxon>
        <taxon>malvids</taxon>
        <taxon>Brassicales</taxon>
        <taxon>Brassicaceae</taxon>
        <taxon>Camelineae</taxon>
        <taxon>Arabidopsis</taxon>
    </lineage>
</organism>
<dbReference type="AlphaFoldDB" id="D7LT37"/>
<evidence type="ECO:0000256" key="1">
    <source>
        <dbReference type="SAM" id="MobiDB-lite"/>
    </source>
</evidence>
<protein>
    <submittedName>
        <fullName evidence="2">Predicted protein</fullName>
    </submittedName>
</protein>
<dbReference type="Gramene" id="scaffold_502048.1">
    <property type="protein sequence ID" value="scaffold_502048.1"/>
    <property type="gene ID" value="scaffold_502048.1"/>
</dbReference>
<proteinExistence type="predicted"/>
<feature type="region of interest" description="Disordered" evidence="1">
    <location>
        <begin position="37"/>
        <end position="57"/>
    </location>
</feature>
<dbReference type="EMBL" id="GL348717">
    <property type="protein sequence ID" value="EFH52276.1"/>
    <property type="molecule type" value="Genomic_DNA"/>
</dbReference>
<reference evidence="3" key="1">
    <citation type="journal article" date="2011" name="Nat. Genet.">
        <title>The Arabidopsis lyrata genome sequence and the basis of rapid genome size change.</title>
        <authorList>
            <person name="Hu T.T."/>
            <person name="Pattyn P."/>
            <person name="Bakker E.G."/>
            <person name="Cao J."/>
            <person name="Cheng J.-F."/>
            <person name="Clark R.M."/>
            <person name="Fahlgren N."/>
            <person name="Fawcett J.A."/>
            <person name="Grimwood J."/>
            <person name="Gundlach H."/>
            <person name="Haberer G."/>
            <person name="Hollister J.D."/>
            <person name="Ossowski S."/>
            <person name="Ottilar R.P."/>
            <person name="Salamov A.A."/>
            <person name="Schneeberger K."/>
            <person name="Spannagl M."/>
            <person name="Wang X."/>
            <person name="Yang L."/>
            <person name="Nasrallah M.E."/>
            <person name="Bergelson J."/>
            <person name="Carrington J.C."/>
            <person name="Gaut B.S."/>
            <person name="Schmutz J."/>
            <person name="Mayer K.F.X."/>
            <person name="Van de Peer Y."/>
            <person name="Grigoriev I.V."/>
            <person name="Nordborg M."/>
            <person name="Weigel D."/>
            <person name="Guo Y.-L."/>
        </authorList>
    </citation>
    <scope>NUCLEOTIDE SEQUENCE [LARGE SCALE GENOMIC DNA]</scope>
    <source>
        <strain evidence="3">cv. MN47</strain>
    </source>
</reference>
<feature type="compositionally biased region" description="Polar residues" evidence="1">
    <location>
        <begin position="37"/>
        <end position="49"/>
    </location>
</feature>
<sequence>MWISGFRIMILERLSGEEQQQRRMLLRFHWSFSPASSTNRRQRQLSNMFHKQPERRS</sequence>